<keyword evidence="1" id="KW-1133">Transmembrane helix</keyword>
<organism evidence="2 3">
    <name type="scientific">Lentilactobacillus hilgardii (strain ATCC 8290 / DSM 20176 / CCUG 30140 / JCM 1155 / KCTC 3500 / NBRC 15886 / NCIMB 8040 / NRRL B-1843 / 9)</name>
    <dbReference type="NCBI Taxonomy" id="1423757"/>
    <lineage>
        <taxon>Bacteria</taxon>
        <taxon>Bacillati</taxon>
        <taxon>Bacillota</taxon>
        <taxon>Bacilli</taxon>
        <taxon>Lactobacillales</taxon>
        <taxon>Lactobacillaceae</taxon>
        <taxon>Lentilactobacillus</taxon>
    </lineage>
</organism>
<evidence type="ECO:0000313" key="2">
    <source>
        <dbReference type="EMBL" id="EEI24189.1"/>
    </source>
</evidence>
<keyword evidence="1" id="KW-0472">Membrane</keyword>
<reference evidence="2 3" key="1">
    <citation type="submission" date="2009-01" db="EMBL/GenBank/DDBJ databases">
        <authorList>
            <person name="Qin X."/>
            <person name="Bachman B."/>
            <person name="Battles P."/>
            <person name="Bell A."/>
            <person name="Bess C."/>
            <person name="Bickham C."/>
            <person name="Chaboub L."/>
            <person name="Chen D."/>
            <person name="Coyle M."/>
            <person name="Deiros D.R."/>
            <person name="Dinh H."/>
            <person name="Forbes L."/>
            <person name="Fowler G."/>
            <person name="Francisco L."/>
            <person name="Fu Q."/>
            <person name="Gubbala S."/>
            <person name="Hale W."/>
            <person name="Han Y."/>
            <person name="Hemphill L."/>
            <person name="Highlander S.K."/>
            <person name="Hirani K."/>
            <person name="Hogues M."/>
            <person name="Jackson L."/>
            <person name="Jakkamsetti A."/>
            <person name="Javaid M."/>
            <person name="Jiang H."/>
            <person name="Korchina V."/>
            <person name="Kovar C."/>
            <person name="Lara F."/>
            <person name="Lee S."/>
            <person name="Mata R."/>
            <person name="Mathew T."/>
            <person name="Moen C."/>
            <person name="Morales K."/>
            <person name="Munidasa M."/>
            <person name="Nazareth L."/>
            <person name="Ngo R."/>
            <person name="Nguyen L."/>
            <person name="Okwuonu G."/>
            <person name="Ongeri F."/>
            <person name="Patil S."/>
            <person name="Petrosino J."/>
            <person name="Pham C."/>
            <person name="Pham P."/>
            <person name="Pu L.-L."/>
            <person name="Puazo M."/>
            <person name="Raj R."/>
            <person name="Reid J."/>
            <person name="Rouhana J."/>
            <person name="Saada N."/>
            <person name="Shang Y."/>
            <person name="Simmons D."/>
            <person name="Thornton R."/>
            <person name="Warren J."/>
            <person name="Weissenberger G."/>
            <person name="Zhang J."/>
            <person name="Zhang L."/>
            <person name="Zhou C."/>
            <person name="Zhu D."/>
            <person name="Muzny D."/>
            <person name="Worley K."/>
            <person name="Gibbs R."/>
        </authorList>
    </citation>
    <scope>NUCLEOTIDE SEQUENCE [LARGE SCALE GENOMIC DNA]</scope>
    <source>
        <strain evidence="3">ATCC 8290 / DSM 20176 / CCUG 30140 / JCM 1155 / KCTC 3500 / NBRC 15886 / NCIMB 8040 / NRRL B-1843 / 9</strain>
    </source>
</reference>
<sequence length="165" mass="18856">MTIIRILAISTPFAYLIHCLEEFGIPGGFISWYHAYRPALNKQTPFYYLMVNIIAFIIVSISALTSLFSSDYTAIVVASSFLASNAIFTHIVGTFKTHTYSPGIVTGIILYIPICLTLYIMTYTQNLLPLHTLIIILFISMLYELWNFYKYMKKTKSSQINNRLV</sequence>
<name>C0XKB1_LENH9</name>
<keyword evidence="1" id="KW-0812">Transmembrane</keyword>
<keyword evidence="3" id="KW-1185">Reference proteome</keyword>
<evidence type="ECO:0000313" key="3">
    <source>
        <dbReference type="Proteomes" id="UP000003752"/>
    </source>
</evidence>
<proteinExistence type="predicted"/>
<protein>
    <recommendedName>
        <fullName evidence="4">HXXEE domain-containing protein</fullName>
    </recommendedName>
</protein>
<dbReference type="Proteomes" id="UP000003752">
    <property type="component" value="Unassembled WGS sequence"/>
</dbReference>
<accession>C0XKB1</accession>
<dbReference type="RefSeq" id="WP_003634819.1">
    <property type="nucleotide sequence ID" value="NZ_AZDF01000039.1"/>
</dbReference>
<dbReference type="HOGENOM" id="CLU_1632839_0_0_9"/>
<feature type="transmembrane region" description="Helical" evidence="1">
    <location>
        <begin position="46"/>
        <end position="68"/>
    </location>
</feature>
<comment type="caution">
    <text evidence="2">The sequence shown here is derived from an EMBL/GenBank/DDBJ whole genome shotgun (WGS) entry which is preliminary data.</text>
</comment>
<feature type="transmembrane region" description="Helical" evidence="1">
    <location>
        <begin position="74"/>
        <end position="93"/>
    </location>
</feature>
<evidence type="ECO:0000256" key="1">
    <source>
        <dbReference type="SAM" id="Phobius"/>
    </source>
</evidence>
<feature type="transmembrane region" description="Helical" evidence="1">
    <location>
        <begin position="127"/>
        <end position="146"/>
    </location>
</feature>
<evidence type="ECO:0008006" key="4">
    <source>
        <dbReference type="Google" id="ProtNLM"/>
    </source>
</evidence>
<dbReference type="AlphaFoldDB" id="C0XKB1"/>
<feature type="transmembrane region" description="Helical" evidence="1">
    <location>
        <begin position="100"/>
        <end position="121"/>
    </location>
</feature>
<gene>
    <name evidence="2" type="ORF">HMPREF0519_1672</name>
</gene>
<dbReference type="InterPro" id="IPR025671">
    <property type="entry name" value="HXXEE"/>
</dbReference>
<dbReference type="EMBL" id="ACGP01000154">
    <property type="protein sequence ID" value="EEI24189.1"/>
    <property type="molecule type" value="Genomic_DNA"/>
</dbReference>
<dbReference type="Pfam" id="PF13787">
    <property type="entry name" value="HXXEE"/>
    <property type="match status" value="1"/>
</dbReference>